<dbReference type="Proteomes" id="UP000282892">
    <property type="component" value="Chromosome"/>
</dbReference>
<evidence type="ECO:0000256" key="1">
    <source>
        <dbReference type="SAM" id="Phobius"/>
    </source>
</evidence>
<gene>
    <name evidence="2" type="ORF">CHR53_14995</name>
</gene>
<dbReference type="AlphaFoldDB" id="A0A3Q9QX47"/>
<keyword evidence="1" id="KW-0812">Transmembrane</keyword>
<dbReference type="RefSeq" id="WP_066400018.1">
    <property type="nucleotide sequence ID" value="NZ_CP022572.1"/>
</dbReference>
<feature type="transmembrane region" description="Helical" evidence="1">
    <location>
        <begin position="46"/>
        <end position="64"/>
    </location>
</feature>
<sequence length="65" mass="7508">MEDFLFYLLAFLGVLLMFISVINIWIIDTKNKKSEEKKSKTKHIKLLIVGGIVFIISRVLQGQLL</sequence>
<keyword evidence="1" id="KW-0472">Membrane</keyword>
<keyword evidence="1" id="KW-1133">Transmembrane helix</keyword>
<evidence type="ECO:0000313" key="2">
    <source>
        <dbReference type="EMBL" id="AZU62479.1"/>
    </source>
</evidence>
<name>A0A3Q9QX47_9BACI</name>
<dbReference type="KEGG" id="nmk:CHR53_14995"/>
<dbReference type="EMBL" id="CP022572">
    <property type="protein sequence ID" value="AZU62479.1"/>
    <property type="molecule type" value="Genomic_DNA"/>
</dbReference>
<protein>
    <submittedName>
        <fullName evidence="2">Uncharacterized protein</fullName>
    </submittedName>
</protein>
<accession>A0A3Q9QX47</accession>
<proteinExistence type="predicted"/>
<organism evidence="2 3">
    <name type="scientific">Neobacillus mesonae</name>
    <dbReference type="NCBI Taxonomy" id="1193713"/>
    <lineage>
        <taxon>Bacteria</taxon>
        <taxon>Bacillati</taxon>
        <taxon>Bacillota</taxon>
        <taxon>Bacilli</taxon>
        <taxon>Bacillales</taxon>
        <taxon>Bacillaceae</taxon>
        <taxon>Neobacillus</taxon>
    </lineage>
</organism>
<reference evidence="2 3" key="1">
    <citation type="submission" date="2017-07" db="EMBL/GenBank/DDBJ databases">
        <title>The complete genome sequence of Bacillus mesonae strain H20-5, an efficient strain improving plant abiotic stress resistance.</title>
        <authorList>
            <person name="Kim S.Y."/>
            <person name="Song H."/>
            <person name="Sang M.K."/>
            <person name="Weon H.-Y."/>
            <person name="Song J."/>
        </authorList>
    </citation>
    <scope>NUCLEOTIDE SEQUENCE [LARGE SCALE GENOMIC DNA]</scope>
    <source>
        <strain evidence="2 3">H20-5</strain>
    </source>
</reference>
<keyword evidence="3" id="KW-1185">Reference proteome</keyword>
<feature type="transmembrane region" description="Helical" evidence="1">
    <location>
        <begin position="6"/>
        <end position="26"/>
    </location>
</feature>
<dbReference type="STRING" id="1193713.GCA_001636315_05449"/>
<evidence type="ECO:0000313" key="3">
    <source>
        <dbReference type="Proteomes" id="UP000282892"/>
    </source>
</evidence>